<protein>
    <submittedName>
        <fullName evidence="1">ABC transporter permeae</fullName>
    </submittedName>
</protein>
<evidence type="ECO:0000313" key="1">
    <source>
        <dbReference type="EMBL" id="VNQ03842.1"/>
    </source>
</evidence>
<reference evidence="1" key="1">
    <citation type="submission" date="2019-04" db="EMBL/GenBank/DDBJ databases">
        <authorList>
            <consortium name="Pathogen Informatics"/>
        </authorList>
    </citation>
    <scope>NUCLEOTIDE SEQUENCE</scope>
    <source>
        <strain evidence="1">GPSC12</strain>
    </source>
</reference>
<dbReference type="AlphaFoldDB" id="A0A4J1ZDM0"/>
<dbReference type="EMBL" id="CAATHH010000006">
    <property type="protein sequence ID" value="VNQ03842.1"/>
    <property type="molecule type" value="Genomic_DNA"/>
</dbReference>
<sequence>MKKYQRMHLIFIRQYLKQIVEYKVDFVVGVLGVF</sequence>
<gene>
    <name evidence="1" type="ORF">SAMEA2796748_01446</name>
</gene>
<accession>A0A4J1ZDM0</accession>
<name>A0A4J1ZDM0_STREE</name>
<organism evidence="1">
    <name type="scientific">Streptococcus pneumoniae</name>
    <dbReference type="NCBI Taxonomy" id="1313"/>
    <lineage>
        <taxon>Bacteria</taxon>
        <taxon>Bacillati</taxon>
        <taxon>Bacillota</taxon>
        <taxon>Bacilli</taxon>
        <taxon>Lactobacillales</taxon>
        <taxon>Streptococcaceae</taxon>
        <taxon>Streptococcus</taxon>
    </lineage>
</organism>
<proteinExistence type="predicted"/>